<evidence type="ECO:0000256" key="2">
    <source>
        <dbReference type="ARBA" id="ARBA00023242"/>
    </source>
</evidence>
<accession>A0AAD3SPS4</accession>
<dbReference type="Proteomes" id="UP001279734">
    <property type="component" value="Unassembled WGS sequence"/>
</dbReference>
<protein>
    <recommendedName>
        <fullName evidence="3">Fcf2 pre-rRNA processing C-terminal domain-containing protein</fullName>
    </recommendedName>
</protein>
<dbReference type="Pfam" id="PF08698">
    <property type="entry name" value="Fcf2"/>
    <property type="match status" value="1"/>
</dbReference>
<evidence type="ECO:0000313" key="5">
    <source>
        <dbReference type="Proteomes" id="UP001279734"/>
    </source>
</evidence>
<keyword evidence="5" id="KW-1185">Reference proteome</keyword>
<gene>
    <name evidence="4" type="ORF">Nepgr_016213</name>
</gene>
<evidence type="ECO:0000259" key="3">
    <source>
        <dbReference type="Pfam" id="PF08698"/>
    </source>
</evidence>
<dbReference type="InterPro" id="IPR039883">
    <property type="entry name" value="Fcf2/DNTTIP2"/>
</dbReference>
<dbReference type="PANTHER" id="PTHR21686:SF12">
    <property type="entry name" value="DEOXYNUCLEOTIDYLTRANSFERASE TERMINAL-INTERACTING PROTEIN 2"/>
    <property type="match status" value="1"/>
</dbReference>
<name>A0AAD3SPS4_NEPGR</name>
<sequence length="106" mass="11919">MKTVLCICLRQSSFLGCTFHPTIPESSTNCSGSKSEMLLAKVVERFDMPASVITPQLKQYLQLLKLRNFIDPKRHYVKGDSKSKTLSKYVQMGMVVESTLEFILAG</sequence>
<dbReference type="PANTHER" id="PTHR21686">
    <property type="entry name" value="DEOXYNUCLEOTIDYLTRANSFERASE TERMINAL-INTERACTING PROTEIN 2"/>
    <property type="match status" value="1"/>
</dbReference>
<organism evidence="4 5">
    <name type="scientific">Nepenthes gracilis</name>
    <name type="common">Slender pitcher plant</name>
    <dbReference type="NCBI Taxonomy" id="150966"/>
    <lineage>
        <taxon>Eukaryota</taxon>
        <taxon>Viridiplantae</taxon>
        <taxon>Streptophyta</taxon>
        <taxon>Embryophyta</taxon>
        <taxon>Tracheophyta</taxon>
        <taxon>Spermatophyta</taxon>
        <taxon>Magnoliopsida</taxon>
        <taxon>eudicotyledons</taxon>
        <taxon>Gunneridae</taxon>
        <taxon>Pentapetalae</taxon>
        <taxon>Caryophyllales</taxon>
        <taxon>Nepenthaceae</taxon>
        <taxon>Nepenthes</taxon>
    </lineage>
</organism>
<feature type="domain" description="Fcf2 pre-rRNA processing C-terminal" evidence="3">
    <location>
        <begin position="46"/>
        <end position="103"/>
    </location>
</feature>
<proteinExistence type="predicted"/>
<reference evidence="4" key="1">
    <citation type="submission" date="2023-05" db="EMBL/GenBank/DDBJ databases">
        <title>Nepenthes gracilis genome sequencing.</title>
        <authorList>
            <person name="Fukushima K."/>
        </authorList>
    </citation>
    <scope>NUCLEOTIDE SEQUENCE</scope>
    <source>
        <strain evidence="4">SING2019-196</strain>
    </source>
</reference>
<comment type="caution">
    <text evidence="4">The sequence shown here is derived from an EMBL/GenBank/DDBJ whole genome shotgun (WGS) entry which is preliminary data.</text>
</comment>
<dbReference type="GO" id="GO:0003723">
    <property type="term" value="F:RNA binding"/>
    <property type="evidence" value="ECO:0007669"/>
    <property type="project" value="TreeGrafter"/>
</dbReference>
<evidence type="ECO:0000256" key="1">
    <source>
        <dbReference type="ARBA" id="ARBA00004604"/>
    </source>
</evidence>
<dbReference type="GO" id="GO:0006396">
    <property type="term" value="P:RNA processing"/>
    <property type="evidence" value="ECO:0007669"/>
    <property type="project" value="TreeGrafter"/>
</dbReference>
<evidence type="ECO:0000313" key="4">
    <source>
        <dbReference type="EMBL" id="GMH14372.1"/>
    </source>
</evidence>
<dbReference type="InterPro" id="IPR014810">
    <property type="entry name" value="Fcf2_C"/>
</dbReference>
<comment type="subcellular location">
    <subcellularLocation>
        <location evidence="1">Nucleus</location>
        <location evidence="1">Nucleolus</location>
    </subcellularLocation>
</comment>
<dbReference type="GO" id="GO:0005730">
    <property type="term" value="C:nucleolus"/>
    <property type="evidence" value="ECO:0007669"/>
    <property type="project" value="UniProtKB-SubCell"/>
</dbReference>
<dbReference type="EMBL" id="BSYO01000014">
    <property type="protein sequence ID" value="GMH14372.1"/>
    <property type="molecule type" value="Genomic_DNA"/>
</dbReference>
<dbReference type="AlphaFoldDB" id="A0AAD3SPS4"/>
<keyword evidence="2" id="KW-0539">Nucleus</keyword>